<name>A0ABW5Z815_9FLAO</name>
<dbReference type="Gene3D" id="2.120.10.30">
    <property type="entry name" value="TolB, C-terminal domain"/>
    <property type="match status" value="1"/>
</dbReference>
<dbReference type="Proteomes" id="UP001597549">
    <property type="component" value="Unassembled WGS sequence"/>
</dbReference>
<accession>A0ABW5Z815</accession>
<dbReference type="InterPro" id="IPR029058">
    <property type="entry name" value="AB_hydrolase_fold"/>
</dbReference>
<dbReference type="EMBL" id="JBHUOL010000012">
    <property type="protein sequence ID" value="MFD2908621.1"/>
    <property type="molecule type" value="Genomic_DNA"/>
</dbReference>
<dbReference type="EC" id="3.4.-.-" evidence="3"/>
<feature type="domain" description="Peptidase S9 prolyl oligopeptidase catalytic" evidence="2">
    <location>
        <begin position="543"/>
        <end position="757"/>
    </location>
</feature>
<sequence length="758" mass="86197">MKKSIVLVLLFILGITKVNGQIVGSWKGALDVQGNKLEIIFHINEINNQFTSTMDIPVQGAIGLEIDNTVFKNNELELNFLKAGISYKGSLKNQIISGIFYQAGMEFPLVLEKFDAKKNEAKELESSQEQLQKIASYDGGVAHKYSVEDFMETSKVSAFQYAPNGKYLSYREKDASGKNHVYVKNTATNEIIKALEETDRIIKGYGWINDNRLLYVMDKDGDEKTHIYAVNIDGTNNVDLTPFEGVTAGLLNGLEEQEDYIIVLMNKDNLQVFEPYKININTGVLEKLYSNTDIAKPISLYLFDKEGVLRGYVKYINQGLSYEYYYKASDSDEYTLLVEAESNNTFGVLTFNYASSNPDEAYVITNLDSDKTRIVLYDLKKKEIIKEIFSHDKYDVSSIVLDELRNYEIGLLGYNGEKYEAKPVSKYYQKLYKKWNKEFKGSKFSIVGRTKDNSKYLLLVASDKNPAKYYEYQAKTQKTKLLYDLKPKLIQSDMAEQRPITFTSRDGLTIHGYITLPKATLSGKKVPLIVNPHGGPQGVRDSWGFNPEAQLFATRGYATLQVNFRISGGYGKAFFEAGFKQCGRKIMDDIEDGVKYAIEQGWVDKENIAIYGASHGGYATLMGLVKTPELYKCGVDYVGISNIETFFKSFPPHWNEQKKLVYKYWYNLEDEEELAIAKQVSPINNVDKITKPLFVIQGANDPRVNINESNQIVKALRAKGFEVPYMVKYNEGHGFVREENNIELYKVMLGFFAQNLKQ</sequence>
<dbReference type="Pfam" id="PF00326">
    <property type="entry name" value="Peptidase_S9"/>
    <property type="match status" value="1"/>
</dbReference>
<dbReference type="SUPFAM" id="SSF82171">
    <property type="entry name" value="DPP6 N-terminal domain-like"/>
    <property type="match status" value="1"/>
</dbReference>
<evidence type="ECO:0000256" key="1">
    <source>
        <dbReference type="ARBA" id="ARBA00022801"/>
    </source>
</evidence>
<proteinExistence type="predicted"/>
<dbReference type="GO" id="GO:0016787">
    <property type="term" value="F:hydrolase activity"/>
    <property type="evidence" value="ECO:0007669"/>
    <property type="project" value="UniProtKB-KW"/>
</dbReference>
<evidence type="ECO:0000313" key="3">
    <source>
        <dbReference type="EMBL" id="MFD2908621.1"/>
    </source>
</evidence>
<keyword evidence="4" id="KW-1185">Reference proteome</keyword>
<evidence type="ECO:0000259" key="2">
    <source>
        <dbReference type="Pfam" id="PF00326"/>
    </source>
</evidence>
<keyword evidence="1 3" id="KW-0378">Hydrolase</keyword>
<dbReference type="Gene3D" id="3.40.50.1820">
    <property type="entry name" value="alpha/beta hydrolase"/>
    <property type="match status" value="1"/>
</dbReference>
<dbReference type="RefSeq" id="WP_379806324.1">
    <property type="nucleotide sequence ID" value="NZ_JBHUOL010000012.1"/>
</dbReference>
<dbReference type="InterPro" id="IPR011042">
    <property type="entry name" value="6-blade_b-propeller_TolB-like"/>
</dbReference>
<dbReference type="PANTHER" id="PTHR42776">
    <property type="entry name" value="SERINE PEPTIDASE S9 FAMILY MEMBER"/>
    <property type="match status" value="1"/>
</dbReference>
<gene>
    <name evidence="3" type="ORF">ACFSX9_07710</name>
</gene>
<organism evidence="3 4">
    <name type="scientific">Flavobacterium ardleyense</name>
    <dbReference type="NCBI Taxonomy" id="2038737"/>
    <lineage>
        <taxon>Bacteria</taxon>
        <taxon>Pseudomonadati</taxon>
        <taxon>Bacteroidota</taxon>
        <taxon>Flavobacteriia</taxon>
        <taxon>Flavobacteriales</taxon>
        <taxon>Flavobacteriaceae</taxon>
        <taxon>Flavobacterium</taxon>
    </lineage>
</organism>
<reference evidence="4" key="1">
    <citation type="journal article" date="2019" name="Int. J. Syst. Evol. Microbiol.">
        <title>The Global Catalogue of Microorganisms (GCM) 10K type strain sequencing project: providing services to taxonomists for standard genome sequencing and annotation.</title>
        <authorList>
            <consortium name="The Broad Institute Genomics Platform"/>
            <consortium name="The Broad Institute Genome Sequencing Center for Infectious Disease"/>
            <person name="Wu L."/>
            <person name="Ma J."/>
        </authorList>
    </citation>
    <scope>NUCLEOTIDE SEQUENCE [LARGE SCALE GENOMIC DNA]</scope>
    <source>
        <strain evidence="4">KCTC 52644</strain>
    </source>
</reference>
<dbReference type="InterPro" id="IPR001375">
    <property type="entry name" value="Peptidase_S9_cat"/>
</dbReference>
<comment type="caution">
    <text evidence="3">The sequence shown here is derived from an EMBL/GenBank/DDBJ whole genome shotgun (WGS) entry which is preliminary data.</text>
</comment>
<dbReference type="PANTHER" id="PTHR42776:SF27">
    <property type="entry name" value="DIPEPTIDYL PEPTIDASE FAMILY MEMBER 6"/>
    <property type="match status" value="1"/>
</dbReference>
<protein>
    <submittedName>
        <fullName evidence="3">Alpha/beta hydrolase family protein</fullName>
        <ecNumber evidence="3">3.4.-.-</ecNumber>
    </submittedName>
</protein>
<evidence type="ECO:0000313" key="4">
    <source>
        <dbReference type="Proteomes" id="UP001597549"/>
    </source>
</evidence>
<dbReference type="SUPFAM" id="SSF53474">
    <property type="entry name" value="alpha/beta-Hydrolases"/>
    <property type="match status" value="1"/>
</dbReference>